<keyword evidence="6 9" id="KW-0689">Ribosomal protein</keyword>
<evidence type="ECO:0000256" key="10">
    <source>
        <dbReference type="RuleBase" id="RU003930"/>
    </source>
</evidence>
<name>A0A386AYX5_9CHLO</name>
<comment type="subunit">
    <text evidence="4 9">Part of the 50S ribosomal subunit; contacts the 5S rRNA.</text>
</comment>
<dbReference type="NCBIfam" id="NF000585">
    <property type="entry name" value="PRK00010.1"/>
    <property type="match status" value="1"/>
</dbReference>
<comment type="subcellular location">
    <subcellularLocation>
        <location evidence="2 9">Plastid</location>
        <location evidence="2 9">Chloroplast</location>
    </subcellularLocation>
</comment>
<geneLocation type="chloroplast" evidence="13"/>
<evidence type="ECO:0000256" key="9">
    <source>
        <dbReference type="HAMAP-Rule" id="MF_01333"/>
    </source>
</evidence>
<evidence type="ECO:0000256" key="6">
    <source>
        <dbReference type="ARBA" id="ARBA00022980"/>
    </source>
</evidence>
<dbReference type="InterPro" id="IPR020930">
    <property type="entry name" value="Ribosomal_uL5_bac-type"/>
</dbReference>
<comment type="similarity">
    <text evidence="3 9 10">Belongs to the universal ribosomal protein uL5 family.</text>
</comment>
<evidence type="ECO:0000256" key="5">
    <source>
        <dbReference type="ARBA" id="ARBA00022528"/>
    </source>
</evidence>
<evidence type="ECO:0000256" key="3">
    <source>
        <dbReference type="ARBA" id="ARBA00008553"/>
    </source>
</evidence>
<dbReference type="InterPro" id="IPR002132">
    <property type="entry name" value="Ribosomal_uL5"/>
</dbReference>
<dbReference type="Gene3D" id="3.30.1440.10">
    <property type="match status" value="1"/>
</dbReference>
<reference evidence="13" key="1">
    <citation type="submission" date="2018-07" db="EMBL/GenBank/DDBJ databases">
        <authorList>
            <person name="Quirk P.G."/>
            <person name="Krulwich T.A."/>
        </authorList>
    </citation>
    <scope>NUCLEOTIDE SEQUENCE</scope>
</reference>
<sequence>MSQRLQTYFFENILPRWLSDYSNSLQIPRLEKIVLNRGLASTGGEQIFESSLQEFQIITGQKALIQYSKKSIAGFHLRKKMPIGISVTLRKNFMYGFLDRLINLALPRIRDFPGLPLQSFDGWGNYNFGLDEQLMFPEIHYDQIQQIRGMDITIVTTAKTDQEGLNLLKEFGMPFRV</sequence>
<dbReference type="InterPro" id="IPR022803">
    <property type="entry name" value="Ribosomal_uL5_dom_sf"/>
</dbReference>
<dbReference type="GO" id="GO:0005840">
    <property type="term" value="C:ribosome"/>
    <property type="evidence" value="ECO:0007669"/>
    <property type="project" value="UniProtKB-KW"/>
</dbReference>
<dbReference type="SUPFAM" id="SSF55282">
    <property type="entry name" value="RL5-like"/>
    <property type="match status" value="1"/>
</dbReference>
<dbReference type="GO" id="GO:0003735">
    <property type="term" value="F:structural constituent of ribosome"/>
    <property type="evidence" value="ECO:0007669"/>
    <property type="project" value="InterPro"/>
</dbReference>
<keyword evidence="9" id="KW-0699">rRNA-binding</keyword>
<evidence type="ECO:0000313" key="13">
    <source>
        <dbReference type="EMBL" id="AYC64648.1"/>
    </source>
</evidence>
<dbReference type="HAMAP" id="MF_01333_B">
    <property type="entry name" value="Ribosomal_uL5_B"/>
    <property type="match status" value="1"/>
</dbReference>
<evidence type="ECO:0000259" key="12">
    <source>
        <dbReference type="Pfam" id="PF00673"/>
    </source>
</evidence>
<evidence type="ECO:0000256" key="8">
    <source>
        <dbReference type="ARBA" id="ARBA00035210"/>
    </source>
</evidence>
<protein>
    <recommendedName>
        <fullName evidence="8 9">Large ribosomal subunit protein uL5c</fullName>
    </recommendedName>
</protein>
<dbReference type="InterPro" id="IPR031309">
    <property type="entry name" value="Ribosomal_uL5_C"/>
</dbReference>
<gene>
    <name evidence="9 13" type="primary">rpl5</name>
</gene>
<organism evidence="13">
    <name type="scientific">Halimeda minima</name>
    <dbReference type="NCBI Taxonomy" id="170427"/>
    <lineage>
        <taxon>Eukaryota</taxon>
        <taxon>Viridiplantae</taxon>
        <taxon>Chlorophyta</taxon>
        <taxon>core chlorophytes</taxon>
        <taxon>Ulvophyceae</taxon>
        <taxon>TCBD clade</taxon>
        <taxon>Bryopsidales</taxon>
        <taxon>Halimedineae</taxon>
        <taxon>Halimedaceae</taxon>
        <taxon>Halimedeae</taxon>
        <taxon>Halimeda</taxon>
    </lineage>
</organism>
<dbReference type="PIRSF" id="PIRSF002161">
    <property type="entry name" value="Ribosomal_L5"/>
    <property type="match status" value="1"/>
</dbReference>
<evidence type="ECO:0000256" key="2">
    <source>
        <dbReference type="ARBA" id="ARBA00004229"/>
    </source>
</evidence>
<feature type="domain" description="Large ribosomal subunit protein uL5 C-terminal" evidence="12">
    <location>
        <begin position="82"/>
        <end position="175"/>
    </location>
</feature>
<dbReference type="EMBL" id="MH591101">
    <property type="protein sequence ID" value="AYC64648.1"/>
    <property type="molecule type" value="Genomic_DNA"/>
</dbReference>
<keyword evidence="13" id="KW-0934">Plastid</keyword>
<evidence type="ECO:0000259" key="11">
    <source>
        <dbReference type="Pfam" id="PF00281"/>
    </source>
</evidence>
<feature type="domain" description="Large ribosomal subunit protein uL5 N-terminal" evidence="11">
    <location>
        <begin position="23"/>
        <end position="78"/>
    </location>
</feature>
<dbReference type="GO" id="GO:0009507">
    <property type="term" value="C:chloroplast"/>
    <property type="evidence" value="ECO:0007669"/>
    <property type="project" value="UniProtKB-SubCell"/>
</dbReference>
<dbReference type="GO" id="GO:0006412">
    <property type="term" value="P:translation"/>
    <property type="evidence" value="ECO:0007669"/>
    <property type="project" value="UniProtKB-UniRule"/>
</dbReference>
<accession>A0A386AYX5</accession>
<reference evidence="13" key="2">
    <citation type="journal article" date="2019" name="Mol. Phylogenet. Evol.">
        <title>Reassessment of the classification of bryopsidales (chlorophyta) based on chloroplast phylogenomic analyses.</title>
        <authorList>
            <person name="Cremen M.C."/>
            <person name="Leliaert F."/>
            <person name="West J."/>
            <person name="Lam D.W."/>
            <person name="Shimada S."/>
            <person name="Lopez-Bautista J.M."/>
            <person name="Verbruggen H."/>
        </authorList>
    </citation>
    <scope>NUCLEOTIDE SEQUENCE</scope>
</reference>
<dbReference type="FunFam" id="3.30.1440.10:FF:000001">
    <property type="entry name" value="50S ribosomal protein L5"/>
    <property type="match status" value="1"/>
</dbReference>
<dbReference type="Pfam" id="PF00281">
    <property type="entry name" value="Ribosomal_L5"/>
    <property type="match status" value="1"/>
</dbReference>
<evidence type="ECO:0000256" key="1">
    <source>
        <dbReference type="ARBA" id="ARBA00003898"/>
    </source>
</evidence>
<dbReference type="Pfam" id="PF00673">
    <property type="entry name" value="Ribosomal_L5_C"/>
    <property type="match status" value="1"/>
</dbReference>
<dbReference type="InterPro" id="IPR031310">
    <property type="entry name" value="Ribosomal_uL5_N"/>
</dbReference>
<evidence type="ECO:0000256" key="4">
    <source>
        <dbReference type="ARBA" id="ARBA00011505"/>
    </source>
</evidence>
<dbReference type="GO" id="GO:0019843">
    <property type="term" value="F:rRNA binding"/>
    <property type="evidence" value="ECO:0007669"/>
    <property type="project" value="UniProtKB-UniRule"/>
</dbReference>
<keyword evidence="5 13" id="KW-0150">Chloroplast</keyword>
<comment type="function">
    <text evidence="1 9">Binds 5S rRNA, forms part of the central protuberance of the 50S subunit.</text>
</comment>
<dbReference type="PANTHER" id="PTHR11994">
    <property type="entry name" value="60S RIBOSOMAL PROTEIN L11-RELATED"/>
    <property type="match status" value="1"/>
</dbReference>
<keyword evidence="9" id="KW-0694">RNA-binding</keyword>
<dbReference type="GO" id="GO:1990904">
    <property type="term" value="C:ribonucleoprotein complex"/>
    <property type="evidence" value="ECO:0007669"/>
    <property type="project" value="UniProtKB-KW"/>
</dbReference>
<evidence type="ECO:0000256" key="7">
    <source>
        <dbReference type="ARBA" id="ARBA00023274"/>
    </source>
</evidence>
<keyword evidence="7 9" id="KW-0687">Ribonucleoprotein</keyword>
<dbReference type="AlphaFoldDB" id="A0A386AYX5"/>
<proteinExistence type="inferred from homology"/>